<gene>
    <name evidence="12" type="primary">ALG9_1</name>
    <name evidence="12" type="ORF">TWF696_004508</name>
</gene>
<feature type="transmembrane region" description="Helical" evidence="10">
    <location>
        <begin position="121"/>
        <end position="142"/>
    </location>
</feature>
<dbReference type="EC" id="2.4.1.-" evidence="10"/>
<evidence type="ECO:0000256" key="8">
    <source>
        <dbReference type="ARBA" id="ARBA00022989"/>
    </source>
</evidence>
<keyword evidence="13" id="KW-1185">Reference proteome</keyword>
<evidence type="ECO:0000256" key="3">
    <source>
        <dbReference type="ARBA" id="ARBA00007063"/>
    </source>
</evidence>
<protein>
    <recommendedName>
        <fullName evidence="10">Mannosyltransferase</fullName>
        <ecNumber evidence="10">2.4.1.-</ecNumber>
    </recommendedName>
</protein>
<proteinExistence type="inferred from homology"/>
<dbReference type="PANTHER" id="PTHR22760">
    <property type="entry name" value="GLYCOSYLTRANSFERASE"/>
    <property type="match status" value="1"/>
</dbReference>
<sequence>MAVSPDHHAAPIGPTPKQSSEHGPNTISARGKMVAHLPYNVVLSMTLVSGLISASFATISDCDEVFNYWEPTHYLSHGYGLQTWEYSPRYAIRSWLYAGLHSLLIWPFSALMGLDKAHEFLLLRGILATVASIAQTELYGALSARVHPDVGLYSVLISMPSAGMYQAMPAFLPSSFAMSFVMLGTSAFLKTTASPVKALVLFSIAGLFGWPFSLALVIPQLLLWCLEMAERYSMVWVLRTLLRSSGGPFAVLTLITIVDSLAYRKLVFVPFNIVLYNVFGGEGRGPDLYGTEPWWYYLANLSLNFNIMLVAALCSGPLVLAGLGYWPGPTFRTYIAVTAQFYIWILIFSLQPHKEERFMYPAYPGLCLNAAVSLYMVKSFLSQVFEKISSSKSVRRLADISVFAAIFGAALISVLRIAAVTSGYSAPIDIYNGHHNLTGNVCYGKEWYRFPSSFLLPQNARPRFIKSAFAGLLPGSFTERNSPFRDGTWEIPENMNDLNQEDYTKYIPIEECDYLVDSYFEGKDESSLEPNYILDTEHWDLISCREFLDASKTPFPNRIIWLPRMVIDDKRVWAKYCILRKRS</sequence>
<dbReference type="AlphaFoldDB" id="A0AAV9V874"/>
<reference evidence="12 13" key="1">
    <citation type="submission" date="2019-10" db="EMBL/GenBank/DDBJ databases">
        <authorList>
            <person name="Palmer J.M."/>
        </authorList>
    </citation>
    <scope>NUCLEOTIDE SEQUENCE [LARGE SCALE GENOMIC DNA]</scope>
    <source>
        <strain evidence="12 13">TWF696</strain>
    </source>
</reference>
<feature type="transmembrane region" description="Helical" evidence="10">
    <location>
        <begin position="198"/>
        <end position="222"/>
    </location>
</feature>
<evidence type="ECO:0000313" key="13">
    <source>
        <dbReference type="Proteomes" id="UP001375240"/>
    </source>
</evidence>
<feature type="transmembrane region" description="Helical" evidence="10">
    <location>
        <begin position="397"/>
        <end position="419"/>
    </location>
</feature>
<keyword evidence="5" id="KW-0808">Transferase</keyword>
<keyword evidence="4 10" id="KW-0328">Glycosyltransferase</keyword>
<keyword evidence="7 10" id="KW-0256">Endoplasmic reticulum</keyword>
<feature type="compositionally biased region" description="Polar residues" evidence="11">
    <location>
        <begin position="16"/>
        <end position="25"/>
    </location>
</feature>
<dbReference type="InterPro" id="IPR005599">
    <property type="entry name" value="GPI_mannosylTrfase"/>
</dbReference>
<comment type="pathway">
    <text evidence="2">Protein modification; protein glycosylation.</text>
</comment>
<feature type="transmembrane region" description="Helical" evidence="10">
    <location>
        <begin position="333"/>
        <end position="352"/>
    </location>
</feature>
<feature type="transmembrane region" description="Helical" evidence="10">
    <location>
        <begin position="358"/>
        <end position="377"/>
    </location>
</feature>
<evidence type="ECO:0000256" key="5">
    <source>
        <dbReference type="ARBA" id="ARBA00022679"/>
    </source>
</evidence>
<dbReference type="GO" id="GO:0000026">
    <property type="term" value="F:alpha-1,2-mannosyltransferase activity"/>
    <property type="evidence" value="ECO:0007669"/>
    <property type="project" value="TreeGrafter"/>
</dbReference>
<evidence type="ECO:0000256" key="7">
    <source>
        <dbReference type="ARBA" id="ARBA00022824"/>
    </source>
</evidence>
<comment type="subcellular location">
    <subcellularLocation>
        <location evidence="1 10">Endoplasmic reticulum membrane</location>
        <topology evidence="1 10">Multi-pass membrane protein</topology>
    </subcellularLocation>
</comment>
<evidence type="ECO:0000256" key="4">
    <source>
        <dbReference type="ARBA" id="ARBA00022676"/>
    </source>
</evidence>
<dbReference type="EMBL" id="JAVHNQ010000002">
    <property type="protein sequence ID" value="KAK6355403.1"/>
    <property type="molecule type" value="Genomic_DNA"/>
</dbReference>
<evidence type="ECO:0000256" key="6">
    <source>
        <dbReference type="ARBA" id="ARBA00022692"/>
    </source>
</evidence>
<comment type="similarity">
    <text evidence="3 10">Belongs to the glycosyltransferase 22 family.</text>
</comment>
<keyword evidence="8 10" id="KW-1133">Transmembrane helix</keyword>
<accession>A0AAV9V874</accession>
<feature type="transmembrane region" description="Helical" evidence="10">
    <location>
        <begin position="37"/>
        <end position="59"/>
    </location>
</feature>
<feature type="region of interest" description="Disordered" evidence="11">
    <location>
        <begin position="1"/>
        <end position="25"/>
    </location>
</feature>
<evidence type="ECO:0000256" key="10">
    <source>
        <dbReference type="RuleBase" id="RU363075"/>
    </source>
</evidence>
<keyword evidence="6 10" id="KW-0812">Transmembrane</keyword>
<feature type="transmembrane region" description="Helical" evidence="10">
    <location>
        <begin position="95"/>
        <end position="114"/>
    </location>
</feature>
<organism evidence="12 13">
    <name type="scientific">Orbilia brochopaga</name>
    <dbReference type="NCBI Taxonomy" id="3140254"/>
    <lineage>
        <taxon>Eukaryota</taxon>
        <taxon>Fungi</taxon>
        <taxon>Dikarya</taxon>
        <taxon>Ascomycota</taxon>
        <taxon>Pezizomycotina</taxon>
        <taxon>Orbiliomycetes</taxon>
        <taxon>Orbiliales</taxon>
        <taxon>Orbiliaceae</taxon>
        <taxon>Orbilia</taxon>
    </lineage>
</organism>
<evidence type="ECO:0000256" key="1">
    <source>
        <dbReference type="ARBA" id="ARBA00004477"/>
    </source>
</evidence>
<feature type="transmembrane region" description="Helical" evidence="10">
    <location>
        <begin position="294"/>
        <end position="321"/>
    </location>
</feature>
<evidence type="ECO:0000313" key="12">
    <source>
        <dbReference type="EMBL" id="KAK6355403.1"/>
    </source>
</evidence>
<dbReference type="GO" id="GO:0005789">
    <property type="term" value="C:endoplasmic reticulum membrane"/>
    <property type="evidence" value="ECO:0007669"/>
    <property type="project" value="UniProtKB-SubCell"/>
</dbReference>
<comment type="caution">
    <text evidence="12">The sequence shown here is derived from an EMBL/GenBank/DDBJ whole genome shotgun (WGS) entry which is preliminary data.</text>
</comment>
<dbReference type="PANTHER" id="PTHR22760:SF2">
    <property type="entry name" value="ALPHA-1,2-MANNOSYLTRANSFERASE ALG9"/>
    <property type="match status" value="1"/>
</dbReference>
<evidence type="ECO:0000256" key="11">
    <source>
        <dbReference type="SAM" id="MobiDB-lite"/>
    </source>
</evidence>
<dbReference type="Pfam" id="PF03901">
    <property type="entry name" value="Glyco_transf_22"/>
    <property type="match status" value="1"/>
</dbReference>
<dbReference type="Proteomes" id="UP001375240">
    <property type="component" value="Unassembled WGS sequence"/>
</dbReference>
<feature type="transmembrane region" description="Helical" evidence="10">
    <location>
        <begin position="162"/>
        <end position="186"/>
    </location>
</feature>
<name>A0AAV9V874_9PEZI</name>
<dbReference type="GO" id="GO:0006487">
    <property type="term" value="P:protein N-linked glycosylation"/>
    <property type="evidence" value="ECO:0007669"/>
    <property type="project" value="TreeGrafter"/>
</dbReference>
<evidence type="ECO:0000256" key="2">
    <source>
        <dbReference type="ARBA" id="ARBA00004922"/>
    </source>
</evidence>
<keyword evidence="9 10" id="KW-0472">Membrane</keyword>
<evidence type="ECO:0000256" key="9">
    <source>
        <dbReference type="ARBA" id="ARBA00023136"/>
    </source>
</evidence>